<dbReference type="Proteomes" id="UP000637819">
    <property type="component" value="Chromosome"/>
</dbReference>
<dbReference type="Pfam" id="PF24034">
    <property type="entry name" value="DUF7343"/>
    <property type="match status" value="1"/>
</dbReference>
<dbReference type="EMBL" id="CP069188">
    <property type="protein sequence ID" value="QRV14106.1"/>
    <property type="molecule type" value="Genomic_DNA"/>
</dbReference>
<feature type="compositionally biased region" description="Basic and acidic residues" evidence="1">
    <location>
        <begin position="47"/>
        <end position="86"/>
    </location>
</feature>
<dbReference type="KEGG" id="hsal:JMJ58_14275"/>
<dbReference type="InterPro" id="IPR011991">
    <property type="entry name" value="ArsR-like_HTH"/>
</dbReference>
<dbReference type="SUPFAM" id="SSF46785">
    <property type="entry name" value="Winged helix' DNA-binding domain"/>
    <property type="match status" value="1"/>
</dbReference>
<evidence type="ECO:0000259" key="2">
    <source>
        <dbReference type="Pfam" id="PF24034"/>
    </source>
</evidence>
<dbReference type="CDD" id="cd00090">
    <property type="entry name" value="HTH_ARSR"/>
    <property type="match status" value="1"/>
</dbReference>
<evidence type="ECO:0000313" key="3">
    <source>
        <dbReference type="EMBL" id="QRV14106.1"/>
    </source>
</evidence>
<dbReference type="InterPro" id="IPR036390">
    <property type="entry name" value="WH_DNA-bd_sf"/>
</dbReference>
<dbReference type="InterPro" id="IPR055767">
    <property type="entry name" value="DUF7343"/>
</dbReference>
<dbReference type="RefSeq" id="WP_204746992.1">
    <property type="nucleotide sequence ID" value="NZ_CP069188.1"/>
</dbReference>
<organism evidence="3 4">
    <name type="scientific">Haloterrigena salifodinae</name>
    <dbReference type="NCBI Taxonomy" id="2675099"/>
    <lineage>
        <taxon>Archaea</taxon>
        <taxon>Methanobacteriati</taxon>
        <taxon>Methanobacteriota</taxon>
        <taxon>Stenosarchaea group</taxon>
        <taxon>Halobacteria</taxon>
        <taxon>Halobacteriales</taxon>
        <taxon>Natrialbaceae</taxon>
        <taxon>Haloterrigena</taxon>
    </lineage>
</organism>
<feature type="compositionally biased region" description="Low complexity" evidence="1">
    <location>
        <begin position="90"/>
        <end position="101"/>
    </location>
</feature>
<gene>
    <name evidence="3" type="ORF">JMJ58_14275</name>
</gene>
<feature type="region of interest" description="Disordered" evidence="1">
    <location>
        <begin position="29"/>
        <end position="116"/>
    </location>
</feature>
<dbReference type="InterPro" id="IPR036388">
    <property type="entry name" value="WH-like_DNA-bd_sf"/>
</dbReference>
<protein>
    <recommendedName>
        <fullName evidence="2">DUF7343 domain-containing protein</fullName>
    </recommendedName>
</protein>
<evidence type="ECO:0000256" key="1">
    <source>
        <dbReference type="SAM" id="MobiDB-lite"/>
    </source>
</evidence>
<dbReference type="OrthoDB" id="187031at2157"/>
<feature type="domain" description="DUF7343" evidence="2">
    <location>
        <begin position="129"/>
        <end position="183"/>
    </location>
</feature>
<reference evidence="3 4" key="1">
    <citation type="submission" date="2021-01" db="EMBL/GenBank/DDBJ databases">
        <title>Genome Sequence and Methylation Pattern of Haloterrigena salifodinae BOL5-1, An Extremely Halophilic Archaeon from a Bolivian Salt Mine.</title>
        <authorList>
            <person name="DasSarma P."/>
            <person name="Anton B.P."/>
            <person name="DasSarma S.L."/>
            <person name="von Ehrenheim H.A.L."/>
            <person name="Martinez F.L."/>
            <person name="Guzman D."/>
            <person name="Roberts R.J."/>
            <person name="DasSarma S."/>
        </authorList>
    </citation>
    <scope>NUCLEOTIDE SEQUENCE [LARGE SCALE GENOMIC DNA]</scope>
    <source>
        <strain evidence="3 4">BOL5-1</strain>
    </source>
</reference>
<dbReference type="AlphaFoldDB" id="A0A8T8DY65"/>
<evidence type="ECO:0000313" key="4">
    <source>
        <dbReference type="Proteomes" id="UP000637819"/>
    </source>
</evidence>
<sequence>MSRRFPSTSRFVRRVRRTVQASLETVKSLVRVGSSSDTAVDEPTPVDDPHHNRHDRLDSTGWDRADHYSGPDRHDQSDRDHDDGTRLESGSDPSPKSSPGSRAALLDPTTGPTSQSEILEHGCVPAQYVRVVLTEHGGRLKQRRFVDEYGWSPSTISELLSSLEDDGVIERYRIGREKVIRLPDGEQRLAPTAGRSQNERSR</sequence>
<accession>A0A8T8DY65</accession>
<keyword evidence="4" id="KW-1185">Reference proteome</keyword>
<name>A0A8T8DY65_9EURY</name>
<dbReference type="Gene3D" id="1.10.10.10">
    <property type="entry name" value="Winged helix-like DNA-binding domain superfamily/Winged helix DNA-binding domain"/>
    <property type="match status" value="1"/>
</dbReference>
<dbReference type="GeneID" id="62876313"/>
<proteinExistence type="predicted"/>